<name>A0A1I6GG98_9RHOB</name>
<dbReference type="CDD" id="cd02798">
    <property type="entry name" value="tRNA_bind_CsaA"/>
    <property type="match status" value="1"/>
</dbReference>
<dbReference type="PROSITE" id="PS50886">
    <property type="entry name" value="TRBD"/>
    <property type="match status" value="1"/>
</dbReference>
<evidence type="ECO:0000313" key="5">
    <source>
        <dbReference type="EMBL" id="SFR41178.1"/>
    </source>
</evidence>
<keyword evidence="1 3" id="KW-0820">tRNA-binding</keyword>
<dbReference type="FunFam" id="2.40.50.140:FF:000165">
    <property type="entry name" value="Chaperone CsaA"/>
    <property type="match status" value="1"/>
</dbReference>
<evidence type="ECO:0000256" key="1">
    <source>
        <dbReference type="ARBA" id="ARBA00022555"/>
    </source>
</evidence>
<dbReference type="EMBL" id="FOYO01000001">
    <property type="protein sequence ID" value="SFR41178.1"/>
    <property type="molecule type" value="Genomic_DNA"/>
</dbReference>
<dbReference type="SUPFAM" id="SSF50249">
    <property type="entry name" value="Nucleic acid-binding proteins"/>
    <property type="match status" value="1"/>
</dbReference>
<organism evidence="5 6">
    <name type="scientific">Litoreibacter janthinus</name>
    <dbReference type="NCBI Taxonomy" id="670154"/>
    <lineage>
        <taxon>Bacteria</taxon>
        <taxon>Pseudomonadati</taxon>
        <taxon>Pseudomonadota</taxon>
        <taxon>Alphaproteobacteria</taxon>
        <taxon>Rhodobacterales</taxon>
        <taxon>Roseobacteraceae</taxon>
        <taxon>Litoreibacter</taxon>
    </lineage>
</organism>
<dbReference type="STRING" id="670154.SAMN04488002_1428"/>
<dbReference type="NCBIfam" id="NF007495">
    <property type="entry name" value="PRK10089.1-4"/>
    <property type="match status" value="1"/>
</dbReference>
<dbReference type="GO" id="GO:0000049">
    <property type="term" value="F:tRNA binding"/>
    <property type="evidence" value="ECO:0007669"/>
    <property type="project" value="UniProtKB-UniRule"/>
</dbReference>
<dbReference type="Proteomes" id="UP000199658">
    <property type="component" value="Unassembled WGS sequence"/>
</dbReference>
<dbReference type="RefSeq" id="WP_090214277.1">
    <property type="nucleotide sequence ID" value="NZ_FOYO01000001.1"/>
</dbReference>
<keyword evidence="6" id="KW-1185">Reference proteome</keyword>
<evidence type="ECO:0000256" key="2">
    <source>
        <dbReference type="ARBA" id="ARBA00022884"/>
    </source>
</evidence>
<evidence type="ECO:0000259" key="4">
    <source>
        <dbReference type="PROSITE" id="PS50886"/>
    </source>
</evidence>
<evidence type="ECO:0000256" key="3">
    <source>
        <dbReference type="PROSITE-ProRule" id="PRU00209"/>
    </source>
</evidence>
<dbReference type="Gene3D" id="2.40.50.140">
    <property type="entry name" value="Nucleic acid-binding proteins"/>
    <property type="match status" value="1"/>
</dbReference>
<dbReference type="PANTHER" id="PTHR11586:SF37">
    <property type="entry name" value="TRNA-BINDING DOMAIN-CONTAINING PROTEIN"/>
    <property type="match status" value="1"/>
</dbReference>
<proteinExistence type="predicted"/>
<gene>
    <name evidence="5" type="ORF">SAMN04488002_1428</name>
</gene>
<dbReference type="Pfam" id="PF01588">
    <property type="entry name" value="tRNA_bind"/>
    <property type="match status" value="1"/>
</dbReference>
<dbReference type="InterPro" id="IPR012340">
    <property type="entry name" value="NA-bd_OB-fold"/>
</dbReference>
<dbReference type="InterPro" id="IPR008231">
    <property type="entry name" value="CsaA"/>
</dbReference>
<sequence>MAEISFDDFLKVDIRVGVIVKAEPYPEARKPAFKLWVDFGPELGERKSSAQITKHYTPEDLPGKKVMAVVNFPPRQIGKFMSEILVLGVPDEDDEVVLLTPDKDVPIGGRLY</sequence>
<dbReference type="OrthoDB" id="9794564at2"/>
<evidence type="ECO:0000313" key="6">
    <source>
        <dbReference type="Proteomes" id="UP000199658"/>
    </source>
</evidence>
<accession>A0A1I6GG98</accession>
<dbReference type="InterPro" id="IPR051270">
    <property type="entry name" value="Tyrosine-tRNA_ligase_regulator"/>
</dbReference>
<dbReference type="InterPro" id="IPR002547">
    <property type="entry name" value="tRNA-bd_dom"/>
</dbReference>
<reference evidence="6" key="1">
    <citation type="submission" date="2016-10" db="EMBL/GenBank/DDBJ databases">
        <authorList>
            <person name="Varghese N."/>
            <person name="Submissions S."/>
        </authorList>
    </citation>
    <scope>NUCLEOTIDE SEQUENCE [LARGE SCALE GENOMIC DNA]</scope>
    <source>
        <strain evidence="6">DSM 26921</strain>
    </source>
</reference>
<keyword evidence="2 3" id="KW-0694">RNA-binding</keyword>
<dbReference type="AlphaFoldDB" id="A0A1I6GG98"/>
<dbReference type="PANTHER" id="PTHR11586">
    <property type="entry name" value="TRNA-AMINOACYLATION COFACTOR ARC1 FAMILY MEMBER"/>
    <property type="match status" value="1"/>
</dbReference>
<feature type="domain" description="TRNA-binding" evidence="4">
    <location>
        <begin position="8"/>
        <end position="112"/>
    </location>
</feature>
<protein>
    <submittedName>
        <fullName evidence="5">tRNA-binding protein</fullName>
    </submittedName>
</protein>
<dbReference type="NCBIfam" id="TIGR02222">
    <property type="entry name" value="chap_CsaA"/>
    <property type="match status" value="1"/>
</dbReference>
<dbReference type="NCBIfam" id="NF007494">
    <property type="entry name" value="PRK10089.1-3"/>
    <property type="match status" value="1"/>
</dbReference>